<accession>A0A086J071</accession>
<evidence type="ECO:0000256" key="1">
    <source>
        <dbReference type="SAM" id="MobiDB-lite"/>
    </source>
</evidence>
<evidence type="ECO:0000313" key="3">
    <source>
        <dbReference type="Proteomes" id="UP000054524"/>
    </source>
</evidence>
<dbReference type="HOGENOM" id="CLU_809144_0_0_1"/>
<evidence type="ECO:0000313" key="2">
    <source>
        <dbReference type="EMBL" id="KFG25539.1"/>
    </source>
</evidence>
<dbReference type="OrthoDB" id="2272012at2759"/>
<dbReference type="AlphaFoldDB" id="A0A086J071"/>
<sequence length="304" mass="35406">MTLSEDSSYISENDYKIVKTILKRRNMSERRNTSNTYKKGQSHQRHPQNYENKTSLTTTLSILDYYLQTSSSPPFGHVIMNSLMRKSSRENSITKKEEIRILDRAEYVSEKQQKAIFGEQAINASYFMKSESEKTPRHLMIQLPVMTPEMQPFVRLWRKRIQRAVTMFGMNTNFQILVSYLVPKELEPLLQGHTSLEALLDIICHHYEKEGQSPLGANLRQENFLFIRDFYEAVKQTAIHCQILPVPEEQLQGLIMQTIVNGLTAKTLLSFPVDPSTSVHDYIDRLERTEQQMVAKLQAEYEKH</sequence>
<reference evidence="2 3" key="1">
    <citation type="journal article" date="2014" name="Genome Announc.">
        <title>Genome Sequence of the Microsporidian Species Nematocida sp1 Strain ERTm6 (ATCC PRA-372).</title>
        <authorList>
            <person name="Bakowski M.A."/>
            <person name="Priest M."/>
            <person name="Young S."/>
            <person name="Cuomo C.A."/>
            <person name="Troemel E.R."/>
        </authorList>
    </citation>
    <scope>NUCLEOTIDE SEQUENCE [LARGE SCALE GENOMIC DNA]</scope>
    <source>
        <strain evidence="2 3">ERTm6</strain>
    </source>
</reference>
<gene>
    <name evidence="2" type="ORF">NESG_02318</name>
</gene>
<dbReference type="Proteomes" id="UP000054524">
    <property type="component" value="Unassembled WGS sequence"/>
</dbReference>
<dbReference type="GeneID" id="77677291"/>
<dbReference type="RefSeq" id="XP_052904094.1">
    <property type="nucleotide sequence ID" value="XM_053049923.1"/>
</dbReference>
<organism evidence="2 3">
    <name type="scientific">Nematocida ausubeli (strain ATCC PRA-371 / ERTm2)</name>
    <name type="common">Nematode killer fungus</name>
    <dbReference type="NCBI Taxonomy" id="1913371"/>
    <lineage>
        <taxon>Eukaryota</taxon>
        <taxon>Fungi</taxon>
        <taxon>Fungi incertae sedis</taxon>
        <taxon>Microsporidia</taxon>
        <taxon>Nematocida</taxon>
    </lineage>
</organism>
<feature type="region of interest" description="Disordered" evidence="1">
    <location>
        <begin position="25"/>
        <end position="52"/>
    </location>
</feature>
<comment type="caution">
    <text evidence="2">The sequence shown here is derived from an EMBL/GenBank/DDBJ whole genome shotgun (WGS) entry which is preliminary data.</text>
</comment>
<name>A0A086J071_NEMA1</name>
<dbReference type="EMBL" id="AKIJ01000005">
    <property type="protein sequence ID" value="KFG25539.1"/>
    <property type="molecule type" value="Genomic_DNA"/>
</dbReference>
<keyword evidence="3" id="KW-1185">Reference proteome</keyword>
<protein>
    <submittedName>
        <fullName evidence="2">Uncharacterized protein</fullName>
    </submittedName>
</protein>
<proteinExistence type="predicted"/>